<dbReference type="EC" id="4.1.99.3" evidence="3"/>
<evidence type="ECO:0000259" key="15">
    <source>
        <dbReference type="PROSITE" id="PS51645"/>
    </source>
</evidence>
<feature type="site" description="Electron transfer via tryptophanyl radical" evidence="13">
    <location>
        <position position="368"/>
    </location>
</feature>
<dbReference type="Gene3D" id="1.10.579.10">
    <property type="entry name" value="DNA Cyclobutane Dipyrimidine Photolyase, subunit A, domain 3"/>
    <property type="match status" value="1"/>
</dbReference>
<keyword evidence="6 12" id="KW-0274">FAD</keyword>
<dbReference type="SUPFAM" id="SSF48173">
    <property type="entry name" value="Cryptochrome/photolyase FAD-binding domain"/>
    <property type="match status" value="1"/>
</dbReference>
<evidence type="ECO:0000256" key="2">
    <source>
        <dbReference type="ARBA" id="ARBA00005862"/>
    </source>
</evidence>
<dbReference type="AlphaFoldDB" id="A0A4Y5Z6V6"/>
<evidence type="ECO:0000256" key="10">
    <source>
        <dbReference type="ARBA" id="ARBA00059220"/>
    </source>
</evidence>
<dbReference type="GO" id="GO:0003904">
    <property type="term" value="F:deoxyribodipyrimidine photo-lyase activity"/>
    <property type="evidence" value="ECO:0007669"/>
    <property type="project" value="UniProtKB-EC"/>
</dbReference>
<dbReference type="InterPro" id="IPR018394">
    <property type="entry name" value="DNA_photolyase_1_CS_C"/>
</dbReference>
<evidence type="ECO:0000256" key="3">
    <source>
        <dbReference type="ARBA" id="ARBA00013149"/>
    </source>
</evidence>
<dbReference type="PANTHER" id="PTHR11455:SF9">
    <property type="entry name" value="CRYPTOCHROME CIRCADIAN CLOCK 5 ISOFORM X1"/>
    <property type="match status" value="1"/>
</dbReference>
<comment type="similarity">
    <text evidence="2">Belongs to the DNA photolyase class-1 family.</text>
</comment>
<comment type="cofactor">
    <cofactor evidence="12">
        <name>FAD</name>
        <dbReference type="ChEBI" id="CHEBI:57692"/>
    </cofactor>
    <text evidence="12">Binds 1 FAD per subunit.</text>
</comment>
<evidence type="ECO:0000256" key="5">
    <source>
        <dbReference type="ARBA" id="ARBA00022630"/>
    </source>
</evidence>
<evidence type="ECO:0000256" key="9">
    <source>
        <dbReference type="ARBA" id="ARBA00033999"/>
    </source>
</evidence>
<evidence type="ECO:0000313" key="17">
    <source>
        <dbReference type="Proteomes" id="UP000316093"/>
    </source>
</evidence>
<feature type="domain" description="Photolyase/cryptochrome alpha/beta" evidence="15">
    <location>
        <begin position="2"/>
        <end position="140"/>
    </location>
</feature>
<comment type="function">
    <text evidence="10">Involved in repair of UV radiation-induced DNA damage. Catalyzes the light-dependent monomerization (300-600 nm) of cyclobutyl pyrimidine dimers (in cis-syn configuration), which are formed between adjacent bases on the same DNA strand upon exposure to ultraviolet radiation.</text>
</comment>
<dbReference type="GO" id="GO:0071949">
    <property type="term" value="F:FAD binding"/>
    <property type="evidence" value="ECO:0007669"/>
    <property type="project" value="TreeGrafter"/>
</dbReference>
<dbReference type="RefSeq" id="WP_139983220.1">
    <property type="nucleotide sequence ID" value="NZ_CP041046.1"/>
</dbReference>
<dbReference type="Gene3D" id="1.25.40.80">
    <property type="match status" value="1"/>
</dbReference>
<evidence type="ECO:0000256" key="11">
    <source>
        <dbReference type="ARBA" id="ARBA00083107"/>
    </source>
</evidence>
<feature type="binding site" evidence="12">
    <location>
        <position position="280"/>
    </location>
    <ligand>
        <name>FAD</name>
        <dbReference type="ChEBI" id="CHEBI:57692"/>
    </ligand>
</feature>
<evidence type="ECO:0000256" key="12">
    <source>
        <dbReference type="PIRSR" id="PIRSR602081-1"/>
    </source>
</evidence>
<accession>A0A4Y5Z6V6</accession>
<feature type="binding site" evidence="12">
    <location>
        <begin position="243"/>
        <end position="247"/>
    </location>
    <ligand>
        <name>FAD</name>
        <dbReference type="ChEBI" id="CHEBI:57692"/>
    </ligand>
</feature>
<sequence length="485" mass="54686">MTTAIVWFRRDLRLADNPALVAATQGYDRVIPLYIHAPHEEGEWAPGAASRWWLHHSLASLDTGLKHHRGALQVVAASTSAPADGGGSLGALRAAIKATGATAVYFNLLYDPLIRKRDEKVRKALEADGLDVASFNASLWCNPWETSTKEGEPYRVFTPFWRNLRTRIDEQGPLDTPAPLHLGTVPKSDDLDSLALLPTLDWAKGFDEWTPGEEGAQEMLSLFADDAVGHYDTGRDLPARHGTSRLSPHLHFGEISPRQVADRLRAHFARRKNAPDLEPYLRQLGWREFGHHLLWHFPDTPKKNFNKKFDAFRWAKRDAHALRRWKQGKTGIPIVDAGMRELWATGWMHNRVRMLVASLLTKNLRQHWVLGEKWFWDTLVDADLANNAMGWQWVAGSGADASPYFRIFNPVTQSEKFDAEGAYIRRWVPELRDAPGRLVHAPWEDAAFLKRSGYPSPIVDLKSSREDALTAYQKARGAPAGATRE</sequence>
<proteinExistence type="inferred from homology"/>
<comment type="catalytic activity">
    <reaction evidence="9">
        <text>cyclobutadipyrimidine (in DNA) = 2 pyrimidine residues (in DNA).</text>
        <dbReference type="EC" id="4.1.99.3"/>
    </reaction>
</comment>
<dbReference type="GO" id="GO:0003677">
    <property type="term" value="F:DNA binding"/>
    <property type="evidence" value="ECO:0007669"/>
    <property type="project" value="TreeGrafter"/>
</dbReference>
<name>A0A4Y5Z6V6_9GAMM</name>
<evidence type="ECO:0000256" key="4">
    <source>
        <dbReference type="ARBA" id="ARBA00014046"/>
    </source>
</evidence>
<dbReference type="GO" id="GO:0000719">
    <property type="term" value="P:photoreactive repair"/>
    <property type="evidence" value="ECO:0007669"/>
    <property type="project" value="UniProtKB-ARBA"/>
</dbReference>
<dbReference type="InterPro" id="IPR006050">
    <property type="entry name" value="DNA_photolyase_N"/>
</dbReference>
<dbReference type="FunFam" id="1.10.579.10:FF:000003">
    <property type="entry name" value="Deoxyribodipyrimidine photo-lyase"/>
    <property type="match status" value="1"/>
</dbReference>
<evidence type="ECO:0000256" key="13">
    <source>
        <dbReference type="PIRSR" id="PIRSR602081-2"/>
    </source>
</evidence>
<dbReference type="InterPro" id="IPR036134">
    <property type="entry name" value="Crypto/Photolyase_FAD-like_sf"/>
</dbReference>
<dbReference type="InterPro" id="IPR036155">
    <property type="entry name" value="Crypto/Photolyase_N_sf"/>
</dbReference>
<dbReference type="InterPro" id="IPR014729">
    <property type="entry name" value="Rossmann-like_a/b/a_fold"/>
</dbReference>
<keyword evidence="17" id="KW-1185">Reference proteome</keyword>
<feature type="binding site" evidence="12">
    <location>
        <position position="231"/>
    </location>
    <ligand>
        <name>FAD</name>
        <dbReference type="ChEBI" id="CHEBI:57692"/>
    </ligand>
</feature>
<dbReference type="PANTHER" id="PTHR11455">
    <property type="entry name" value="CRYPTOCHROME"/>
    <property type="match status" value="1"/>
</dbReference>
<feature type="binding site" evidence="12">
    <location>
        <begin position="381"/>
        <end position="383"/>
    </location>
    <ligand>
        <name>FAD</name>
        <dbReference type="ChEBI" id="CHEBI:57692"/>
    </ligand>
</feature>
<dbReference type="GO" id="GO:0009416">
    <property type="term" value="P:response to light stimulus"/>
    <property type="evidence" value="ECO:0007669"/>
    <property type="project" value="TreeGrafter"/>
</dbReference>
<evidence type="ECO:0000256" key="1">
    <source>
        <dbReference type="ARBA" id="ARBA00001932"/>
    </source>
</evidence>
<dbReference type="PROSITE" id="PS00394">
    <property type="entry name" value="DNA_PHOTOLYASES_1_1"/>
    <property type="match status" value="1"/>
</dbReference>
<dbReference type="KEGG" id="lpy:FIV34_12465"/>
<reference evidence="16 17" key="1">
    <citation type="submission" date="2019-06" db="EMBL/GenBank/DDBJ databases">
        <title>A complete genome sequence for Luteibacter pinisoli MAH-14.</title>
        <authorList>
            <person name="Baltrus D.A."/>
        </authorList>
    </citation>
    <scope>NUCLEOTIDE SEQUENCE [LARGE SCALE GENOMIC DNA]</scope>
    <source>
        <strain evidence="16 17">MAH-14</strain>
    </source>
</reference>
<evidence type="ECO:0000256" key="7">
    <source>
        <dbReference type="ARBA" id="ARBA00022991"/>
    </source>
</evidence>
<dbReference type="Proteomes" id="UP000316093">
    <property type="component" value="Chromosome"/>
</dbReference>
<dbReference type="PRINTS" id="PR00147">
    <property type="entry name" value="DNAPHOTLYASE"/>
</dbReference>
<comment type="similarity">
    <text evidence="14">Belongs to the DNA photolyase family.</text>
</comment>
<dbReference type="EMBL" id="CP041046">
    <property type="protein sequence ID" value="QDE39968.1"/>
    <property type="molecule type" value="Genomic_DNA"/>
</dbReference>
<keyword evidence="16" id="KW-0456">Lyase</keyword>
<dbReference type="Pfam" id="PF00875">
    <property type="entry name" value="DNA_photolyase"/>
    <property type="match status" value="1"/>
</dbReference>
<evidence type="ECO:0000256" key="8">
    <source>
        <dbReference type="ARBA" id="ARBA00031671"/>
    </source>
</evidence>
<evidence type="ECO:0000313" key="16">
    <source>
        <dbReference type="EMBL" id="QDE39968.1"/>
    </source>
</evidence>
<dbReference type="OrthoDB" id="9772484at2"/>
<protein>
    <recommendedName>
        <fullName evidence="4">Deoxyribodipyrimidine photo-lyase</fullName>
        <ecNumber evidence="3">4.1.99.3</ecNumber>
    </recommendedName>
    <alternativeName>
        <fullName evidence="8">DNA photolyase</fullName>
    </alternativeName>
    <alternativeName>
        <fullName evidence="11">Photoreactivating enzyme</fullName>
    </alternativeName>
</protein>
<dbReference type="Gene3D" id="3.40.50.620">
    <property type="entry name" value="HUPs"/>
    <property type="match status" value="1"/>
</dbReference>
<dbReference type="PROSITE" id="PS51645">
    <property type="entry name" value="PHR_CRY_ALPHA_BETA"/>
    <property type="match status" value="1"/>
</dbReference>
<dbReference type="Pfam" id="PF03441">
    <property type="entry name" value="FAD_binding_7"/>
    <property type="match status" value="1"/>
</dbReference>
<keyword evidence="7 14" id="KW-0157">Chromophore</keyword>
<dbReference type="InterPro" id="IPR002081">
    <property type="entry name" value="Cryptochrome/DNA_photolyase_1"/>
</dbReference>
<evidence type="ECO:0000256" key="14">
    <source>
        <dbReference type="RuleBase" id="RU004182"/>
    </source>
</evidence>
<evidence type="ECO:0000256" key="6">
    <source>
        <dbReference type="ARBA" id="ARBA00022827"/>
    </source>
</evidence>
<dbReference type="SUPFAM" id="SSF52425">
    <property type="entry name" value="Cryptochrome/photolyase, N-terminal domain"/>
    <property type="match status" value="1"/>
</dbReference>
<feature type="site" description="Electron transfer via tryptophanyl radical" evidence="13">
    <location>
        <position position="391"/>
    </location>
</feature>
<organism evidence="16 17">
    <name type="scientific">Luteibacter pinisoli</name>
    <dbReference type="NCBI Taxonomy" id="2589080"/>
    <lineage>
        <taxon>Bacteria</taxon>
        <taxon>Pseudomonadati</taxon>
        <taxon>Pseudomonadota</taxon>
        <taxon>Gammaproteobacteria</taxon>
        <taxon>Lysobacterales</taxon>
        <taxon>Rhodanobacteraceae</taxon>
        <taxon>Luteibacter</taxon>
    </lineage>
</organism>
<keyword evidence="5 12" id="KW-0285">Flavoprotein</keyword>
<dbReference type="InterPro" id="IPR005101">
    <property type="entry name" value="Cryptochr/Photolyase_FAD-bd"/>
</dbReference>
<comment type="cofactor">
    <cofactor evidence="1">
        <name>(6R)-5,10-methylene-5,6,7,8-tetrahydrofolate</name>
        <dbReference type="ChEBI" id="CHEBI:15636"/>
    </cofactor>
</comment>
<feature type="site" description="Electron transfer via tryptophanyl radical" evidence="13">
    <location>
        <position position="314"/>
    </location>
</feature>
<gene>
    <name evidence="16" type="ORF">FIV34_12465</name>
</gene>